<name>A0AAN8JBF3_PATCE</name>
<comment type="caution">
    <text evidence="1">The sequence shown here is derived from an EMBL/GenBank/DDBJ whole genome shotgun (WGS) entry which is preliminary data.</text>
</comment>
<gene>
    <name evidence="1" type="ORF">SNE40_016185</name>
</gene>
<dbReference type="InterPro" id="IPR008042">
    <property type="entry name" value="Retrotrans_Pao"/>
</dbReference>
<reference evidence="1 2" key="1">
    <citation type="submission" date="2024-01" db="EMBL/GenBank/DDBJ databases">
        <title>The genome of the rayed Mediterranean limpet Patella caerulea (Linnaeus, 1758).</title>
        <authorList>
            <person name="Anh-Thu Weber A."/>
            <person name="Halstead-Nussloch G."/>
        </authorList>
    </citation>
    <scope>NUCLEOTIDE SEQUENCE [LARGE SCALE GENOMIC DNA]</scope>
    <source>
        <strain evidence="1">AATW-2023a</strain>
        <tissue evidence="1">Whole specimen</tissue>
    </source>
</reference>
<dbReference type="PANTHER" id="PTHR22955">
    <property type="entry name" value="RETROTRANSPOSON"/>
    <property type="match status" value="1"/>
</dbReference>
<organism evidence="1 2">
    <name type="scientific">Patella caerulea</name>
    <name type="common">Rayed Mediterranean limpet</name>
    <dbReference type="NCBI Taxonomy" id="87958"/>
    <lineage>
        <taxon>Eukaryota</taxon>
        <taxon>Metazoa</taxon>
        <taxon>Spiralia</taxon>
        <taxon>Lophotrochozoa</taxon>
        <taxon>Mollusca</taxon>
        <taxon>Gastropoda</taxon>
        <taxon>Patellogastropoda</taxon>
        <taxon>Patelloidea</taxon>
        <taxon>Patellidae</taxon>
        <taxon>Patella</taxon>
    </lineage>
</organism>
<evidence type="ECO:0000313" key="1">
    <source>
        <dbReference type="EMBL" id="KAK6172554.1"/>
    </source>
</evidence>
<dbReference type="PANTHER" id="PTHR22955:SF77">
    <property type="entry name" value="ASPARTIC PUTATIVE DOMAIN-CONTAINING PROTEIN-RELATED"/>
    <property type="match status" value="1"/>
</dbReference>
<evidence type="ECO:0000313" key="2">
    <source>
        <dbReference type="Proteomes" id="UP001347796"/>
    </source>
</evidence>
<keyword evidence="2" id="KW-1185">Reference proteome</keyword>
<dbReference type="Proteomes" id="UP001347796">
    <property type="component" value="Unassembled WGS sequence"/>
</dbReference>
<dbReference type="EMBL" id="JAZGQO010000011">
    <property type="protein sequence ID" value="KAK6172554.1"/>
    <property type="molecule type" value="Genomic_DNA"/>
</dbReference>
<sequence length="179" mass="21237">MGRFNLRKWYTNDLNLRKRFSETDNSIRKHAVKILGLIWDTVEDNLKFDLACIIEYAKQLPLTKRSVLKLAVKIFDPLGLLSPFTVNLKIKFPQMGVNHVDWDTNLDSSLRKWWNISIDDLIWLADIRIPRCYTISRLILNQNTRIFNSVLCRSYYTKTNIQIRHRANKRPQTTTNQKE</sequence>
<dbReference type="Pfam" id="PF05380">
    <property type="entry name" value="Peptidase_A17"/>
    <property type="match status" value="1"/>
</dbReference>
<dbReference type="AlphaFoldDB" id="A0AAN8JBF3"/>
<protein>
    <submittedName>
        <fullName evidence="1">Uncharacterized protein</fullName>
    </submittedName>
</protein>
<accession>A0AAN8JBF3</accession>
<proteinExistence type="predicted"/>